<protein>
    <recommendedName>
        <fullName evidence="5">WD40 repeat-like protein</fullName>
    </recommendedName>
</protein>
<dbReference type="InterPro" id="IPR001680">
    <property type="entry name" value="WD40_rpt"/>
</dbReference>
<dbReference type="InterPro" id="IPR015943">
    <property type="entry name" value="WD40/YVTN_repeat-like_dom_sf"/>
</dbReference>
<dbReference type="SUPFAM" id="SSF50978">
    <property type="entry name" value="WD40 repeat-like"/>
    <property type="match status" value="1"/>
</dbReference>
<dbReference type="PROSITE" id="PS50082">
    <property type="entry name" value="WD_REPEATS_2"/>
    <property type="match status" value="1"/>
</dbReference>
<feature type="region of interest" description="Disordered" evidence="2">
    <location>
        <begin position="1079"/>
        <end position="1142"/>
    </location>
</feature>
<gene>
    <name evidence="3" type="ORF">EDC05_002510</name>
</gene>
<evidence type="ECO:0000313" key="4">
    <source>
        <dbReference type="Proteomes" id="UP001151295"/>
    </source>
</evidence>
<dbReference type="Pfam" id="PF00400">
    <property type="entry name" value="WD40"/>
    <property type="match status" value="1"/>
</dbReference>
<feature type="region of interest" description="Disordered" evidence="2">
    <location>
        <begin position="1161"/>
        <end position="1249"/>
    </location>
</feature>
<dbReference type="SUPFAM" id="SSF50998">
    <property type="entry name" value="Quinoprotein alcohol dehydrogenase-like"/>
    <property type="match status" value="1"/>
</dbReference>
<dbReference type="SMART" id="SM00320">
    <property type="entry name" value="WD40"/>
    <property type="match status" value="6"/>
</dbReference>
<evidence type="ECO:0000256" key="1">
    <source>
        <dbReference type="PROSITE-ProRule" id="PRU00221"/>
    </source>
</evidence>
<accession>A0ABQ8PNQ7</accession>
<dbReference type="InterPro" id="IPR011047">
    <property type="entry name" value="Quinoprotein_ADH-like_sf"/>
</dbReference>
<proteinExistence type="predicted"/>
<name>A0ABQ8PNQ7_9FUNG</name>
<evidence type="ECO:0000313" key="3">
    <source>
        <dbReference type="EMBL" id="KAJ1992878.1"/>
    </source>
</evidence>
<reference evidence="3" key="1">
    <citation type="submission" date="2022-07" db="EMBL/GenBank/DDBJ databases">
        <title>Phylogenomic reconstructions and comparative analyses of Kickxellomycotina fungi.</title>
        <authorList>
            <person name="Reynolds N.K."/>
            <person name="Stajich J.E."/>
            <person name="Barry K."/>
            <person name="Grigoriev I.V."/>
            <person name="Crous P."/>
            <person name="Smith M.E."/>
        </authorList>
    </citation>
    <scope>NUCLEOTIDE SEQUENCE</scope>
    <source>
        <strain evidence="3">BCRC 34882</strain>
    </source>
</reference>
<comment type="caution">
    <text evidence="3">The sequence shown here is derived from an EMBL/GenBank/DDBJ whole genome shotgun (WGS) entry which is preliminary data.</text>
</comment>
<sequence>MSSLNLRLAAWNAAAKPTKSRVTATTAFKDGIACGHADGKIWLYSITAPGTQQSSANKANGSAGFQIHPKCMLSAHRAPIALMKSAKINSPSAEGSEDTVISISDDGDIVVWSTTDGRCISRVRTPLQDIHPTSATLQTIEYQSAAEDLLFVFGEGRTARILSYPSLEIVYDWHLPHAEWITSQTVRKRKDHFRSELITCTGDGTVRIWSYDEFALVQQDVFSRSVSPTMANIADIGASTNTAGSGSESAYSDGDGGSEAAFGGSRNSPMFQLESKFDSFLDEEDSIKSLAINPFNDDEFLAISSKMVRLFASRQNELHELLRWKTQRTTSAPYTGGGFLTKADIVFWDSVGNIFSVCSSFSVQGGSAGMHVTRSQHAELIESSPEYTVSRLVSVPTDASSAFSKAAERDGGLVDVLITYTSSLNEHTLAIVLPTPLSSVSGSANRPHMNLEDASSKPKSWLGRSALFAMNSLWDGWIESVCAKRATTSALVSRSGDIVLGHSDGCIRILSPTSLMINPQSEKDSSSDSLIGPAFELSGHDQAVNVLYEWQASSAAECVLCKKEQTVVSDDLNGQQPHEPGKCKCQKLSNLLVSASKDLTMRIWNMATKECLCVLPTQSAPVVHISSVLPAKRISWRETERHKTLFGLLDSMLLVIGSENSTTLISMHTLDRVHVTAPYHSQPVRITVCSEPCGLELGYADGSKRMLSLARLLAEDSDESSYTAEAEEHEAVTSVICSNSLLTSAAGARFTNDGYSSADTSGSHWASVFLLSPGGPRFSRGSSGSDSTPAALVLELEIMQLQSATAKIVPDGADMDTMRMLLKQENEALCERDSHYYSGGGLRPLHTSLMLLSVLCTWGINDGLDSIKQKLFGMRQPLSNVSLSVSNKQRDVHTVLFPDTKHRCASWCVSPLLNAQRMLAILILSRSVLQVARCAPGAVDSEGLYALTIVCVIGTDFPSLLPLTARNIAATMLQALITMNRAVVRARMVAIELLSRGFATFKPYLDCQFVIQSLLSIMMSVSEDGHAASPGDGVGSGVGRAAVAAMPVSIGVGGGNSRDNDENMMGLGIRRTMSGASMPALARSGHGTSAPGSRRPSHARHPGESAAKIESGETGAPRPIPASGIRQSDQENGSLATTPTNTLSSVARAAMTSHAWRAQGMGAAAGRLQKPEDGADGDAEQYSDNGLSTAGIAEYNSNGQGNEEAEGDSDGQYRRRPYTSAHGHTRYHARSRRHPKEESRSRQLSAGERGGSTVSFNLIVLAKSALLRICAADTSVVSSTICGILQDSEGALQQRRGALQLVGLVVQKYPTHMYPHLERIVAAIVQAIEPKRATLRRELIGAAGAALQGLVRAYSCVSFHPESQCLVVGCIDGQCTAYDLRTATRMAVFDGQAASPVAAVAISPKGDRVASFTLGDGMLNIWDPSPSALAMFARSLFWSTATSDEGGGKESQSSGSVQASKTMKIPAGFLDHAGKLSNS</sequence>
<dbReference type="EMBL" id="JANBQD010000023">
    <property type="protein sequence ID" value="KAJ1992878.1"/>
    <property type="molecule type" value="Genomic_DNA"/>
</dbReference>
<evidence type="ECO:0008006" key="5">
    <source>
        <dbReference type="Google" id="ProtNLM"/>
    </source>
</evidence>
<keyword evidence="1" id="KW-0853">WD repeat</keyword>
<keyword evidence="4" id="KW-1185">Reference proteome</keyword>
<organism evidence="3 4">
    <name type="scientific">Coemansia umbellata</name>
    <dbReference type="NCBI Taxonomy" id="1424467"/>
    <lineage>
        <taxon>Eukaryota</taxon>
        <taxon>Fungi</taxon>
        <taxon>Fungi incertae sedis</taxon>
        <taxon>Zoopagomycota</taxon>
        <taxon>Kickxellomycotina</taxon>
        <taxon>Kickxellomycetes</taxon>
        <taxon>Kickxellales</taxon>
        <taxon>Kickxellaceae</taxon>
        <taxon>Coemansia</taxon>
    </lineage>
</organism>
<dbReference type="InterPro" id="IPR049916">
    <property type="entry name" value="WDR72-like"/>
</dbReference>
<feature type="compositionally biased region" description="Polar residues" evidence="2">
    <location>
        <begin position="1125"/>
        <end position="1142"/>
    </location>
</feature>
<dbReference type="PANTHER" id="PTHR44099:SF4">
    <property type="entry name" value="RABCONNECTIN-3B, ISOFORM A"/>
    <property type="match status" value="1"/>
</dbReference>
<feature type="compositionally biased region" description="Basic residues" evidence="2">
    <location>
        <begin position="1223"/>
        <end position="1234"/>
    </location>
</feature>
<evidence type="ECO:0000256" key="2">
    <source>
        <dbReference type="SAM" id="MobiDB-lite"/>
    </source>
</evidence>
<dbReference type="PANTHER" id="PTHR44099">
    <property type="entry name" value="RABCONNECTIN-3B, ISOFORM A"/>
    <property type="match status" value="1"/>
</dbReference>
<dbReference type="Proteomes" id="UP001151295">
    <property type="component" value="Unassembled WGS sequence"/>
</dbReference>
<dbReference type="InterPro" id="IPR036322">
    <property type="entry name" value="WD40_repeat_dom_sf"/>
</dbReference>
<feature type="repeat" description="WD" evidence="1">
    <location>
        <begin position="589"/>
        <end position="614"/>
    </location>
</feature>
<dbReference type="Gene3D" id="2.130.10.10">
    <property type="entry name" value="YVTN repeat-like/Quinoprotein amine dehydrogenase"/>
    <property type="match status" value="3"/>
</dbReference>
<feature type="region of interest" description="Disordered" evidence="2">
    <location>
        <begin position="1443"/>
        <end position="1479"/>
    </location>
</feature>